<dbReference type="InParanoid" id="G8YK09"/>
<dbReference type="Proteomes" id="UP000005222">
    <property type="component" value="Chromosome G"/>
</dbReference>
<protein>
    <submittedName>
        <fullName evidence="2">Piso0_002981 protein</fullName>
    </submittedName>
</protein>
<dbReference type="HOGENOM" id="CLU_020371_0_0_1"/>
<sequence length="774" mass="86309">MSKLKSIKCEYFSTFSYISYSILTFTRHSKPKRGHKLGSASATWQKIKSATSTGVEGTDEHLTDDANDANFMMDTGQNGELFILRPQEGLVELWDWVPPSQAKKNTKPPVGDTLYIQDQNAIGSFHSAGSSKPKDQKSIEAFKVLQVDGVYLLLLVTKQGTAALEVHEFFSKRSTLLIQSHDLPAFMTAGDDSAEVSLSLKVGKDFLVISNNKGQLYILKRKKKSFILPNTDLGCNNIRKSACVPLMEDFEGLNTLSDDELTLQTSKFDGKPVFDIVGNWLVYSPTRKEYRYLNAINSSNGKIKGKPKQRESGLLDEESNRDISTKSRSIFTQVKLPPPGPLLSGVISALSNSALDGLFKISEVSSNRLKHYMNKDKDKAKADREFKDDLPEDSKDLVHSLNSLGKIVGRILYSTASSTASTIQKKSMALKPNDNQLIKIIDLNNDKTLAVFKPPGGVSNLSLSPYDLQLVQANTRGDNFFMWDLCKLPNEISLIGKFTRGKTSAVIKDIFWFINNYGNSSIIKGNNMGFGCITKSSGSVHWFNINYLSGDFMNNRPNTLMKDTVSETPSKMSDHFLDSWVLSSLHAEKFIVLPSLANNIDNEYGQDHIPNMDQLAVIDSKQQIKLISPLNGSHLFKYKLPVDCVSPSLMRERRIGLYNSPATNNRNHKSQPVIPLSQTEIETCAPYLNLIDNKNVSFATYKFHSHGTKKQNFIDFLNDFSEDFPINDINIGGKGNPSEINLLNRFSNGLIIDQDSDLVIGESQNHDYDKGILL</sequence>
<reference evidence="2" key="1">
    <citation type="submission" date="2011-10" db="EMBL/GenBank/DDBJ databases">
        <authorList>
            <person name="Genoscope - CEA"/>
        </authorList>
    </citation>
    <scope>NUCLEOTIDE SEQUENCE</scope>
</reference>
<organism evidence="2 4">
    <name type="scientific">Pichia sorbitophila (strain ATCC MYA-4447 / BCRC 22081 / CBS 7064 / NBRC 10061 / NRRL Y-12695)</name>
    <name type="common">Hybrid yeast</name>
    <dbReference type="NCBI Taxonomy" id="559304"/>
    <lineage>
        <taxon>Eukaryota</taxon>
        <taxon>Fungi</taxon>
        <taxon>Dikarya</taxon>
        <taxon>Ascomycota</taxon>
        <taxon>Saccharomycotina</taxon>
        <taxon>Pichiomycetes</taxon>
        <taxon>Debaryomycetaceae</taxon>
        <taxon>Millerozyma</taxon>
    </lineage>
</organism>
<name>G8YK09_PICSO</name>
<accession>G8YK09</accession>
<keyword evidence="4" id="KW-1185">Reference proteome</keyword>
<feature type="compositionally biased region" description="Basic and acidic residues" evidence="1">
    <location>
        <begin position="308"/>
        <end position="321"/>
    </location>
</feature>
<dbReference type="EMBL" id="FO082053">
    <property type="protein sequence ID" value="CCE79889.1"/>
    <property type="molecule type" value="Genomic_DNA"/>
</dbReference>
<evidence type="ECO:0000313" key="4">
    <source>
        <dbReference type="Proteomes" id="UP000005222"/>
    </source>
</evidence>
<evidence type="ECO:0000313" key="3">
    <source>
        <dbReference type="EMBL" id="CCE80654.1"/>
    </source>
</evidence>
<evidence type="ECO:0000256" key="1">
    <source>
        <dbReference type="SAM" id="MobiDB-lite"/>
    </source>
</evidence>
<dbReference type="OrthoDB" id="4089169at2759"/>
<dbReference type="Proteomes" id="UP000005222">
    <property type="component" value="Chromosome H"/>
</dbReference>
<dbReference type="SUPFAM" id="SSF69322">
    <property type="entry name" value="Tricorn protease domain 2"/>
    <property type="match status" value="1"/>
</dbReference>
<gene>
    <name evidence="2" type="primary">Piso0_002981</name>
    <name evidence="2" type="ORF">GNLVRS01_PISO0G02272g</name>
    <name evidence="3" type="ORF">GNLVRS01_PISO0H02273g</name>
</gene>
<proteinExistence type="predicted"/>
<dbReference type="EMBL" id="FO082052">
    <property type="protein sequence ID" value="CCE80654.1"/>
    <property type="molecule type" value="Genomic_DNA"/>
</dbReference>
<reference evidence="4" key="2">
    <citation type="journal article" date="2012" name="G3 (Bethesda)">
        <title>Pichia sorbitophila, an interspecies yeast hybrid reveals early steps of genome resolution following polyploidization.</title>
        <authorList>
            <person name="Leh Louis V."/>
            <person name="Despons L."/>
            <person name="Friedrich A."/>
            <person name="Martin T."/>
            <person name="Durrens P."/>
            <person name="Casaregola S."/>
            <person name="Neuveglise C."/>
            <person name="Fairhead C."/>
            <person name="Marck C."/>
            <person name="Cruz J.A."/>
            <person name="Straub M.L."/>
            <person name="Kugler V."/>
            <person name="Sacerdot C."/>
            <person name="Uzunov Z."/>
            <person name="Thierry A."/>
            <person name="Weiss S."/>
            <person name="Bleykasten C."/>
            <person name="De Montigny J."/>
            <person name="Jacques N."/>
            <person name="Jung P."/>
            <person name="Lemaire M."/>
            <person name="Mallet S."/>
            <person name="Morel G."/>
            <person name="Richard G.F."/>
            <person name="Sarkar A."/>
            <person name="Savel G."/>
            <person name="Schacherer J."/>
            <person name="Seret M.L."/>
            <person name="Talla E."/>
            <person name="Samson G."/>
            <person name="Jubin C."/>
            <person name="Poulain J."/>
            <person name="Vacherie B."/>
            <person name="Barbe V."/>
            <person name="Pelletier E."/>
            <person name="Sherman D.J."/>
            <person name="Westhof E."/>
            <person name="Weissenbach J."/>
            <person name="Baret P.V."/>
            <person name="Wincker P."/>
            <person name="Gaillardin C."/>
            <person name="Dujon B."/>
            <person name="Souciet J.L."/>
        </authorList>
    </citation>
    <scope>NUCLEOTIDE SEQUENCE [LARGE SCALE GENOMIC DNA]</scope>
    <source>
        <strain evidence="4">ATCC MYA-4447 / BCRC 22081 / CBS 7064 / NBRC 10061 / NRRL Y-12695</strain>
    </source>
</reference>
<dbReference type="STRING" id="559304.G8YK09"/>
<evidence type="ECO:0000313" key="2">
    <source>
        <dbReference type="EMBL" id="CCE79889.1"/>
    </source>
</evidence>
<feature type="region of interest" description="Disordered" evidence="1">
    <location>
        <begin position="301"/>
        <end position="321"/>
    </location>
</feature>
<dbReference type="eggNOG" id="ENOG502SACF">
    <property type="taxonomic scope" value="Eukaryota"/>
</dbReference>
<dbReference type="AlphaFoldDB" id="G8YK09"/>